<evidence type="ECO:0000313" key="1">
    <source>
        <dbReference type="EMBL" id="PII32643.1"/>
    </source>
</evidence>
<dbReference type="EMBL" id="PEKC01000165">
    <property type="protein sequence ID" value="PII32643.1"/>
    <property type="molecule type" value="Genomic_DNA"/>
</dbReference>
<gene>
    <name evidence="1" type="ORF">CTI11_25460</name>
</gene>
<dbReference type="AlphaFoldDB" id="A0A2G7T0M0"/>
<comment type="caution">
    <text evidence="1">The sequence shown here is derived from an EMBL/GenBank/DDBJ whole genome shotgun (WGS) entry which is preliminary data.</text>
</comment>
<reference evidence="1" key="1">
    <citation type="submission" date="2017-10" db="EMBL/GenBank/DDBJ databases">
        <title>Chryseobacterium sp. B5 is a hydrocarbonoclastic and plant growth promoting bacterium.</title>
        <authorList>
            <person name="Thijs S."/>
            <person name="Gkorezis P."/>
            <person name="Van Hamme J."/>
        </authorList>
    </citation>
    <scope>NUCLEOTIDE SEQUENCE</scope>
    <source>
        <strain evidence="1">B5</strain>
    </source>
</reference>
<protein>
    <submittedName>
        <fullName evidence="1">Phage tail protein</fullName>
    </submittedName>
</protein>
<sequence length="269" mass="28290">MGTATRRRATCRPTPSGALDRPLTSSAAWRFSCPLGRNSLPASAGFFISERPTMAYSVPDGSKLFISTEYDAAIPITAISNAVTAVATAAGHGMANGKEFILTAGWDDANNRAYRVANTAAGTFEIEGLDTSNTARFTSGGGVPASVLPIKKWQEIQQVLNPSTSGGEAQFAEVAPLASMNTFQIPTGFSATSITIPIGDDPSLPGYKATKKASEDRLLVALKVLKPNGNVNYFYGYIALNEVPSLTKGQVDTVTAAMAPQGRTTRYAV</sequence>
<dbReference type="InterPro" id="IPR014918">
    <property type="entry name" value="Phage_tail_3"/>
</dbReference>
<dbReference type="Pfam" id="PF08813">
    <property type="entry name" value="Phage_tail_3"/>
    <property type="match status" value="1"/>
</dbReference>
<proteinExistence type="predicted"/>
<name>A0A2G7T0M0_9FLAO</name>
<organism evidence="1">
    <name type="scientific">Chryseobacterium sp. B5</name>
    <dbReference type="NCBI Taxonomy" id="2050562"/>
    <lineage>
        <taxon>Bacteria</taxon>
        <taxon>Pseudomonadati</taxon>
        <taxon>Bacteroidota</taxon>
        <taxon>Flavobacteriia</taxon>
        <taxon>Flavobacteriales</taxon>
        <taxon>Weeksellaceae</taxon>
        <taxon>Chryseobacterium group</taxon>
        <taxon>Chryseobacterium</taxon>
    </lineage>
</organism>
<accession>A0A2G7T0M0</accession>